<sequence>MTTVIVITARRNGFRRCGVGHSDQPITWQPGDFTSEQWRDLVKEPQLIVTCVEVDLEPEWEPRHALTSSAALPEASNTSQNVQSQTLEADAAALGDGVLLPVAPGAGNIGLDALWEDALMEDRAYELAKAIGAPDGELDSLWEDALKEDQAREAAKTLADKPPAKSRKAKAGQ</sequence>
<feature type="compositionally biased region" description="Basic and acidic residues" evidence="1">
    <location>
        <begin position="151"/>
        <end position="163"/>
    </location>
</feature>
<dbReference type="Pfam" id="PF17891">
    <property type="entry name" value="FluMu_N"/>
    <property type="match status" value="1"/>
</dbReference>
<evidence type="ECO:0000313" key="4">
    <source>
        <dbReference type="Proteomes" id="UP000316123"/>
    </source>
</evidence>
<dbReference type="RefSeq" id="WP_074846217.1">
    <property type="nucleotide sequence ID" value="NZ_FNSU01000003.1"/>
</dbReference>
<feature type="domain" description="Mu-like prophage FluMu N-terminal" evidence="2">
    <location>
        <begin position="4"/>
        <end position="53"/>
    </location>
</feature>
<dbReference type="Proteomes" id="UP000316123">
    <property type="component" value="Unassembled WGS sequence"/>
</dbReference>
<dbReference type="OrthoDB" id="3035975at2"/>
<dbReference type="InterPro" id="IPR041227">
    <property type="entry name" value="FluMu_N"/>
</dbReference>
<evidence type="ECO:0000313" key="3">
    <source>
        <dbReference type="EMBL" id="TWR55577.1"/>
    </source>
</evidence>
<comment type="caution">
    <text evidence="3">The sequence shown here is derived from an EMBL/GenBank/DDBJ whole genome shotgun (WGS) entry which is preliminary data.</text>
</comment>
<dbReference type="EMBL" id="VFEQ01000015">
    <property type="protein sequence ID" value="TWR55577.1"/>
    <property type="molecule type" value="Genomic_DNA"/>
</dbReference>
<protein>
    <recommendedName>
        <fullName evidence="2">Mu-like prophage FluMu N-terminal domain-containing protein</fullName>
    </recommendedName>
</protein>
<proteinExistence type="predicted"/>
<gene>
    <name evidence="3" type="ORF">FIV41_20895</name>
</gene>
<dbReference type="Gene3D" id="3.40.5.80">
    <property type="match status" value="1"/>
</dbReference>
<organism evidence="3 4">
    <name type="scientific">Pseudomonas marginalis</name>
    <name type="common">Pseudomonas panacis</name>
    <dbReference type="NCBI Taxonomy" id="298"/>
    <lineage>
        <taxon>Bacteria</taxon>
        <taxon>Pseudomonadati</taxon>
        <taxon>Pseudomonadota</taxon>
        <taxon>Gammaproteobacteria</taxon>
        <taxon>Pseudomonadales</taxon>
        <taxon>Pseudomonadaceae</taxon>
        <taxon>Pseudomonas</taxon>
    </lineage>
</organism>
<dbReference type="AlphaFoldDB" id="A0A9X9BP79"/>
<feature type="compositionally biased region" description="Basic residues" evidence="1">
    <location>
        <begin position="164"/>
        <end position="173"/>
    </location>
</feature>
<evidence type="ECO:0000259" key="2">
    <source>
        <dbReference type="Pfam" id="PF17891"/>
    </source>
</evidence>
<name>A0A9X9BP79_PSEMA</name>
<feature type="region of interest" description="Disordered" evidence="1">
    <location>
        <begin position="151"/>
        <end position="173"/>
    </location>
</feature>
<accession>A0A9X9BP79</accession>
<dbReference type="SUPFAM" id="SSF160059">
    <property type="entry name" value="PriA/YqbF domain"/>
    <property type="match status" value="1"/>
</dbReference>
<reference evidence="3 4" key="1">
    <citation type="submission" date="2019-06" db="EMBL/GenBank/DDBJ databases">
        <title>Pseudomonas bimorpha sp. nov. isolated from bovine raw milk and skim milk concentrate.</title>
        <authorList>
            <person name="Hofmann K."/>
            <person name="Huptas C."/>
            <person name="Doll E."/>
            <person name="Scherer S."/>
            <person name="Wenning M."/>
        </authorList>
    </citation>
    <scope>NUCLEOTIDE SEQUENCE [LARGE SCALE GENOMIC DNA]</scope>
    <source>
        <strain evidence="3 4">DSM 13124</strain>
    </source>
</reference>
<evidence type="ECO:0000256" key="1">
    <source>
        <dbReference type="SAM" id="MobiDB-lite"/>
    </source>
</evidence>